<sequence>MSWFNESGQTAFNKRLRLAVTAAMHNEASQRGKRGVLIGKRNDHRFRSVETTFISILPKNPSFRLPPLSAHRSHGQSCEEDDAHLEAMISSVERRQVSASRERSIEPAV</sequence>
<dbReference type="AlphaFoldDB" id="A0A195BUY2"/>
<gene>
    <name evidence="1" type="ORF">ALC53_00847</name>
</gene>
<protein>
    <submittedName>
        <fullName evidence="1">Uncharacterized protein</fullName>
    </submittedName>
</protein>
<dbReference type="EMBL" id="KQ976401">
    <property type="protein sequence ID" value="KYM92392.1"/>
    <property type="molecule type" value="Genomic_DNA"/>
</dbReference>
<evidence type="ECO:0000313" key="2">
    <source>
        <dbReference type="Proteomes" id="UP000078540"/>
    </source>
</evidence>
<proteinExistence type="predicted"/>
<evidence type="ECO:0000313" key="1">
    <source>
        <dbReference type="EMBL" id="KYM92392.1"/>
    </source>
</evidence>
<reference evidence="1 2" key="1">
    <citation type="submission" date="2015-09" db="EMBL/GenBank/DDBJ databases">
        <title>Atta colombica WGS genome.</title>
        <authorList>
            <person name="Nygaard S."/>
            <person name="Hu H."/>
            <person name="Boomsma J."/>
            <person name="Zhang G."/>
        </authorList>
    </citation>
    <scope>NUCLEOTIDE SEQUENCE [LARGE SCALE GENOMIC DNA]</scope>
    <source>
        <strain evidence="1">Treedump-2</strain>
        <tissue evidence="1">Whole body</tissue>
    </source>
</reference>
<keyword evidence="2" id="KW-1185">Reference proteome</keyword>
<name>A0A195BUY2_9HYME</name>
<accession>A0A195BUY2</accession>
<organism evidence="1 2">
    <name type="scientific">Atta colombica</name>
    <dbReference type="NCBI Taxonomy" id="520822"/>
    <lineage>
        <taxon>Eukaryota</taxon>
        <taxon>Metazoa</taxon>
        <taxon>Ecdysozoa</taxon>
        <taxon>Arthropoda</taxon>
        <taxon>Hexapoda</taxon>
        <taxon>Insecta</taxon>
        <taxon>Pterygota</taxon>
        <taxon>Neoptera</taxon>
        <taxon>Endopterygota</taxon>
        <taxon>Hymenoptera</taxon>
        <taxon>Apocrita</taxon>
        <taxon>Aculeata</taxon>
        <taxon>Formicoidea</taxon>
        <taxon>Formicidae</taxon>
        <taxon>Myrmicinae</taxon>
        <taxon>Atta</taxon>
    </lineage>
</organism>
<dbReference type="Proteomes" id="UP000078540">
    <property type="component" value="Unassembled WGS sequence"/>
</dbReference>